<feature type="signal peptide" evidence="1">
    <location>
        <begin position="1"/>
        <end position="24"/>
    </location>
</feature>
<name>A0A2G8I5V1_PREIN</name>
<dbReference type="RefSeq" id="WP_099891920.1">
    <property type="nucleotide sequence ID" value="NZ_CP024732.1"/>
</dbReference>
<proteinExistence type="predicted"/>
<comment type="caution">
    <text evidence="3">The sequence shown here is derived from an EMBL/GenBank/DDBJ whole genome shotgun (WGS) entry which is preliminary data.</text>
</comment>
<dbReference type="EMBL" id="PESN01000001">
    <property type="protein sequence ID" value="PIN29358.1"/>
    <property type="molecule type" value="Genomic_DNA"/>
</dbReference>
<gene>
    <name evidence="2" type="ORF">CTI16_07235</name>
    <name evidence="3" type="ORF">CUC04_08185</name>
</gene>
<reference evidence="2 4" key="1">
    <citation type="submission" date="2017-11" db="EMBL/GenBank/DDBJ databases">
        <title>Genome sequencing of Prevotella intermedia KCOM 1101.</title>
        <authorList>
            <person name="Kook J.-K."/>
            <person name="Park S.-N."/>
            <person name="Lim Y.K."/>
        </authorList>
    </citation>
    <scope>NUCLEOTIDE SEQUENCE [LARGE SCALE GENOMIC DNA]</scope>
    <source>
        <strain evidence="2 4">KCOM 1101</strain>
    </source>
</reference>
<protein>
    <submittedName>
        <fullName evidence="3">Uncharacterized protein</fullName>
    </submittedName>
</protein>
<reference evidence="3 5" key="2">
    <citation type="submission" date="2017-11" db="EMBL/GenBank/DDBJ databases">
        <title>Genome sequencing of Prevotella intermedia KCOM 2069.</title>
        <authorList>
            <person name="Kook J.-K."/>
            <person name="Park S.-N."/>
            <person name="Lim Y.K."/>
        </authorList>
    </citation>
    <scope>NUCLEOTIDE SEQUENCE [LARGE SCALE GENOMIC DNA]</scope>
    <source>
        <strain evidence="3 5">KCOM 2069</strain>
    </source>
</reference>
<evidence type="ECO:0000313" key="4">
    <source>
        <dbReference type="Proteomes" id="UP000229111"/>
    </source>
</evidence>
<dbReference type="Proteomes" id="UP000230500">
    <property type="component" value="Unassembled WGS sequence"/>
</dbReference>
<accession>A0A2G8I5V1</accession>
<evidence type="ECO:0000256" key="1">
    <source>
        <dbReference type="SAM" id="SignalP"/>
    </source>
</evidence>
<sequence length="200" mass="23262">MKKTFLLVFCILFLSFCSFPHRIADDFISWTNNTVDTLLFFNDTVSSYQLKPKYQKMAISFSSQEKALQPKGETYGYAMNSVNGQYYTVATHKDKYGYDYKLITYSIRGENDTEILVSQLNSYKKDMPIDGLVLEMNFTFETKCFARYVINESIIKIDRYEINGILYTENGEIVGMKDTPDTIVHRSVYKMKDGRFVKAK</sequence>
<evidence type="ECO:0000313" key="5">
    <source>
        <dbReference type="Proteomes" id="UP000230500"/>
    </source>
</evidence>
<feature type="chain" id="PRO_5014288443" evidence="1">
    <location>
        <begin position="25"/>
        <end position="200"/>
    </location>
</feature>
<evidence type="ECO:0000313" key="3">
    <source>
        <dbReference type="EMBL" id="PIN29358.1"/>
    </source>
</evidence>
<dbReference type="Proteomes" id="UP000229111">
    <property type="component" value="Unassembled WGS sequence"/>
</dbReference>
<dbReference type="AlphaFoldDB" id="A0A2G8I5V1"/>
<keyword evidence="1" id="KW-0732">Signal</keyword>
<dbReference type="EMBL" id="PEKM01000001">
    <property type="protein sequence ID" value="PIK18873.1"/>
    <property type="molecule type" value="Genomic_DNA"/>
</dbReference>
<organism evidence="3 5">
    <name type="scientific">Prevotella intermedia</name>
    <dbReference type="NCBI Taxonomy" id="28131"/>
    <lineage>
        <taxon>Bacteria</taxon>
        <taxon>Pseudomonadati</taxon>
        <taxon>Bacteroidota</taxon>
        <taxon>Bacteroidia</taxon>
        <taxon>Bacteroidales</taxon>
        <taxon>Prevotellaceae</taxon>
        <taxon>Prevotella</taxon>
    </lineage>
</organism>
<evidence type="ECO:0000313" key="2">
    <source>
        <dbReference type="EMBL" id="PIK18873.1"/>
    </source>
</evidence>